<dbReference type="GO" id="GO:0004518">
    <property type="term" value="F:nuclease activity"/>
    <property type="evidence" value="ECO:0007669"/>
    <property type="project" value="UniProtKB-KW"/>
</dbReference>
<dbReference type="PANTHER" id="PTHR30562:SF1">
    <property type="entry name" value="UVRABC SYSTEM PROTEIN C"/>
    <property type="match status" value="1"/>
</dbReference>
<evidence type="ECO:0000256" key="3">
    <source>
        <dbReference type="ARBA" id="ARBA00022769"/>
    </source>
</evidence>
<evidence type="ECO:0000256" key="4">
    <source>
        <dbReference type="ARBA" id="ARBA00022881"/>
    </source>
</evidence>
<keyword evidence="2" id="KW-0227">DNA damage</keyword>
<dbReference type="InterPro" id="IPR035901">
    <property type="entry name" value="GIY-YIG_endonuc_sf"/>
</dbReference>
<evidence type="ECO:0000259" key="6">
    <source>
        <dbReference type="PROSITE" id="PS50164"/>
    </source>
</evidence>
<dbReference type="CDD" id="cd10434">
    <property type="entry name" value="GIY-YIG_UvrC_Cho"/>
    <property type="match status" value="1"/>
</dbReference>
<dbReference type="InterPro" id="IPR000305">
    <property type="entry name" value="GIY-YIG_endonuc"/>
</dbReference>
<dbReference type="PROSITE" id="PS50164">
    <property type="entry name" value="GIY_YIG"/>
    <property type="match status" value="1"/>
</dbReference>
<evidence type="ECO:0000256" key="2">
    <source>
        <dbReference type="ARBA" id="ARBA00022763"/>
    </source>
</evidence>
<dbReference type="Gene3D" id="3.40.1440.10">
    <property type="entry name" value="GIY-YIG endonuclease"/>
    <property type="match status" value="1"/>
</dbReference>
<dbReference type="GO" id="GO:0006289">
    <property type="term" value="P:nucleotide-excision repair"/>
    <property type="evidence" value="ECO:0007669"/>
    <property type="project" value="InterPro"/>
</dbReference>
<dbReference type="SMART" id="SM00465">
    <property type="entry name" value="GIYc"/>
    <property type="match status" value="1"/>
</dbReference>
<proteinExistence type="predicted"/>
<dbReference type="AlphaFoldDB" id="K1SYD9"/>
<keyword evidence="1" id="KW-0963">Cytoplasm</keyword>
<dbReference type="GO" id="GO:0009380">
    <property type="term" value="C:excinuclease repair complex"/>
    <property type="evidence" value="ECO:0007669"/>
    <property type="project" value="TreeGrafter"/>
</dbReference>
<reference evidence="7" key="1">
    <citation type="journal article" date="2013" name="Environ. Microbiol.">
        <title>Microbiota from the distal guts of lean and obese adolescents exhibit partial functional redundancy besides clear differences in community structure.</title>
        <authorList>
            <person name="Ferrer M."/>
            <person name="Ruiz A."/>
            <person name="Lanza F."/>
            <person name="Haange S.B."/>
            <person name="Oberbach A."/>
            <person name="Till H."/>
            <person name="Bargiela R."/>
            <person name="Campoy C."/>
            <person name="Segura M.T."/>
            <person name="Richter M."/>
            <person name="von Bergen M."/>
            <person name="Seifert J."/>
            <person name="Suarez A."/>
        </authorList>
    </citation>
    <scope>NUCLEOTIDE SEQUENCE</scope>
</reference>
<dbReference type="FunFam" id="3.40.1440.10:FF:000001">
    <property type="entry name" value="UvrABC system protein C"/>
    <property type="match status" value="1"/>
</dbReference>
<feature type="domain" description="GIY-YIG" evidence="6">
    <location>
        <begin position="18"/>
        <end position="95"/>
    </location>
</feature>
<dbReference type="SUPFAM" id="SSF82771">
    <property type="entry name" value="GIY-YIG endonuclease"/>
    <property type="match status" value="1"/>
</dbReference>
<evidence type="ECO:0000256" key="1">
    <source>
        <dbReference type="ARBA" id="ARBA00022490"/>
    </source>
</evidence>
<dbReference type="InterPro" id="IPR050066">
    <property type="entry name" value="UvrABC_protein_C"/>
</dbReference>
<organism evidence="7">
    <name type="scientific">human gut metagenome</name>
    <dbReference type="NCBI Taxonomy" id="408170"/>
    <lineage>
        <taxon>unclassified sequences</taxon>
        <taxon>metagenomes</taxon>
        <taxon>organismal metagenomes</taxon>
    </lineage>
</organism>
<keyword evidence="4" id="KW-0267">Excision nuclease</keyword>
<dbReference type="InterPro" id="IPR047296">
    <property type="entry name" value="GIY-YIG_UvrC_Cho"/>
</dbReference>
<evidence type="ECO:0000256" key="5">
    <source>
        <dbReference type="ARBA" id="ARBA00023204"/>
    </source>
</evidence>
<name>K1SYD9_9ZZZZ</name>
<evidence type="ECO:0000313" key="7">
    <source>
        <dbReference type="EMBL" id="EKC58830.1"/>
    </source>
</evidence>
<keyword evidence="5" id="KW-0234">DNA repair</keyword>
<dbReference type="PANTHER" id="PTHR30562">
    <property type="entry name" value="UVRC/OXIDOREDUCTASE"/>
    <property type="match status" value="1"/>
</dbReference>
<keyword evidence="3" id="KW-0228">DNA excision</keyword>
<sequence length="164" mass="18685">MEKLRPEQLREKANMLPLLPGVYIMLDEHGEVIYIGKAKALKNRVTSYFRGEHLPKVAAMVAHVADFNVIVVQSEFEALVLENSLIKLHKPKYNILLKDDKGYPFVRLDVTQPYPTFSLVNHTEKDGAKYFGPYGGRSTSGCFRTINSSRGIFQKLDRLDICRV</sequence>
<protein>
    <submittedName>
        <fullName evidence="7">Protein containing Excinuclease ABC, C subunit</fullName>
    </submittedName>
</protein>
<dbReference type="Pfam" id="PF01541">
    <property type="entry name" value="GIY-YIG"/>
    <property type="match status" value="1"/>
</dbReference>
<dbReference type="EMBL" id="AJWZ01006775">
    <property type="protein sequence ID" value="EKC58830.1"/>
    <property type="molecule type" value="Genomic_DNA"/>
</dbReference>
<gene>
    <name evidence="7" type="ORF">OBE_09797</name>
</gene>
<comment type="caution">
    <text evidence="7">The sequence shown here is derived from an EMBL/GenBank/DDBJ whole genome shotgun (WGS) entry which is preliminary data.</text>
</comment>
<accession>K1SYD9</accession>